<evidence type="ECO:0000259" key="7">
    <source>
        <dbReference type="Pfam" id="PF02687"/>
    </source>
</evidence>
<feature type="transmembrane region" description="Helical" evidence="6">
    <location>
        <begin position="151"/>
        <end position="172"/>
    </location>
</feature>
<dbReference type="STRING" id="1423731.FC81_GL001256"/>
<reference evidence="8 9" key="1">
    <citation type="journal article" date="2015" name="Genome Announc.">
        <title>Expanding the biotechnology potential of lactobacilli through comparative genomics of 213 strains and associated genera.</title>
        <authorList>
            <person name="Sun Z."/>
            <person name="Harris H.M."/>
            <person name="McCann A."/>
            <person name="Guo C."/>
            <person name="Argimon S."/>
            <person name="Zhang W."/>
            <person name="Yang X."/>
            <person name="Jeffery I.B."/>
            <person name="Cooney J.C."/>
            <person name="Kagawa T.F."/>
            <person name="Liu W."/>
            <person name="Song Y."/>
            <person name="Salvetti E."/>
            <person name="Wrobel A."/>
            <person name="Rasinkangas P."/>
            <person name="Parkhill J."/>
            <person name="Rea M.C."/>
            <person name="O'Sullivan O."/>
            <person name="Ritari J."/>
            <person name="Douillard F.P."/>
            <person name="Paul Ross R."/>
            <person name="Yang R."/>
            <person name="Briner A.E."/>
            <person name="Felis G.E."/>
            <person name="de Vos W.M."/>
            <person name="Barrangou R."/>
            <person name="Klaenhammer T.R."/>
            <person name="Caufield P.W."/>
            <person name="Cui Y."/>
            <person name="Zhang H."/>
            <person name="O'Toole P.W."/>
        </authorList>
    </citation>
    <scope>NUCLEOTIDE SEQUENCE [LARGE SCALE GENOMIC DNA]</scope>
    <source>
        <strain evidence="8 9">DSM 19910</strain>
    </source>
</reference>
<feature type="transmembrane region" description="Helical" evidence="6">
    <location>
        <begin position="198"/>
        <end position="215"/>
    </location>
</feature>
<evidence type="ECO:0000313" key="8">
    <source>
        <dbReference type="EMBL" id="KRL01117.1"/>
    </source>
</evidence>
<dbReference type="PIRSF" id="PIRSF018968">
    <property type="entry name" value="ABC_permease_BceB"/>
    <property type="match status" value="1"/>
</dbReference>
<dbReference type="GO" id="GO:0005886">
    <property type="term" value="C:plasma membrane"/>
    <property type="evidence" value="ECO:0007669"/>
    <property type="project" value="UniProtKB-SubCell"/>
</dbReference>
<feature type="transmembrane region" description="Helical" evidence="6">
    <location>
        <begin position="227"/>
        <end position="253"/>
    </location>
</feature>
<dbReference type="OrthoDB" id="1705903at2"/>
<name>A0A0R1LZL6_9LACO</name>
<comment type="caution">
    <text evidence="8">The sequence shown here is derived from an EMBL/GenBank/DDBJ whole genome shotgun (WGS) entry which is preliminary data.</text>
</comment>
<feature type="transmembrane region" description="Helical" evidence="6">
    <location>
        <begin position="100"/>
        <end position="131"/>
    </location>
</feature>
<feature type="transmembrane region" description="Helical" evidence="6">
    <location>
        <begin position="21"/>
        <end position="39"/>
    </location>
</feature>
<evidence type="ECO:0000256" key="1">
    <source>
        <dbReference type="ARBA" id="ARBA00004651"/>
    </source>
</evidence>
<dbReference type="InterPro" id="IPR052536">
    <property type="entry name" value="ABC-4_Integral_Memb_Prot"/>
</dbReference>
<feature type="transmembrane region" description="Helical" evidence="6">
    <location>
        <begin position="602"/>
        <end position="626"/>
    </location>
</feature>
<dbReference type="Pfam" id="PF02687">
    <property type="entry name" value="FtsX"/>
    <property type="match status" value="1"/>
</dbReference>
<dbReference type="GO" id="GO:0055085">
    <property type="term" value="P:transmembrane transport"/>
    <property type="evidence" value="ECO:0007669"/>
    <property type="project" value="UniProtKB-UniRule"/>
</dbReference>
<keyword evidence="4 6" id="KW-1133">Transmembrane helix</keyword>
<feature type="transmembrane region" description="Helical" evidence="6">
    <location>
        <begin position="509"/>
        <end position="534"/>
    </location>
</feature>
<accession>A0A0R1LZL6</accession>
<dbReference type="PATRIC" id="fig|1423731.3.peg.1289"/>
<evidence type="ECO:0000313" key="9">
    <source>
        <dbReference type="Proteomes" id="UP000051621"/>
    </source>
</evidence>
<evidence type="ECO:0000256" key="4">
    <source>
        <dbReference type="ARBA" id="ARBA00022989"/>
    </source>
</evidence>
<evidence type="ECO:0000256" key="3">
    <source>
        <dbReference type="ARBA" id="ARBA00022692"/>
    </source>
</evidence>
<gene>
    <name evidence="8" type="ORF">FC81_GL001256</name>
</gene>
<evidence type="ECO:0000256" key="2">
    <source>
        <dbReference type="ARBA" id="ARBA00022475"/>
    </source>
</evidence>
<feature type="transmembrane region" description="Helical" evidence="6">
    <location>
        <begin position="59"/>
        <end position="79"/>
    </location>
</feature>
<evidence type="ECO:0000256" key="5">
    <source>
        <dbReference type="ARBA" id="ARBA00023136"/>
    </source>
</evidence>
<proteinExistence type="inferred from homology"/>
<sequence>MIHLKLAWHGVTHHKQEYGPFLLASSVLIAINFIFWNIVLNRTLKSMPLGAATIEITTVAIFFTSLISVFLIFYANSFLMKQRGNELGLYNMIGLSNGDLRWILLLETILLYIFSLIVGVITGFVFLKLAFLVLQKLLDLKESLNSFEPQAALLIIGIFGIIFLALLLYNFYRIHAVNPIHLWNQSFQGEKEPRAKKMLAIFGLAILAWGYWISIRTKPSSQALTSFMLAVALVVIGTYLLFIVGSISFLKLLKKQKKLYYKPNYFISISGMLFRMKQNGAGLASICLLCTSILVTMVGTLSLYVGKNKLISSWNPYDIVFTTKNKLSDEQKQTIAKTAAYYHLSVGAKKQMIISMPTAGSIEGNHFEKSTIMNATHQLTTLTIDDYNRLQGTKLKLKPHQILLYEASQKFNEKNLFIYGQRYQVKKITNFKMAFNYRHSTFQPLFIVTANEAVGEKINPQPKLNVTGFNIGGTKANQLKFANSLQQKLKFPNEDYSAAPIIENLFSSFFGALLFVGSLVSLTLIFATALILYYKQLSEGYADRRRFQTMQQVGLSQAETKKAIRSQVSMVFMLPIIGATIHFIVCIPLLKSILSLFSMYNTRIFTSVGIMTLAVLTGGYLCIYLITTKVYQQLVNEKDSSL</sequence>
<dbReference type="InterPro" id="IPR027022">
    <property type="entry name" value="ABC_permease_BceB-typ"/>
</dbReference>
<keyword evidence="3 6" id="KW-0812">Transmembrane</keyword>
<dbReference type="PANTHER" id="PTHR46795">
    <property type="entry name" value="ABC TRANSPORTER PERMEASE-RELATED-RELATED"/>
    <property type="match status" value="1"/>
</dbReference>
<feature type="transmembrane region" description="Helical" evidence="6">
    <location>
        <begin position="571"/>
        <end position="590"/>
    </location>
</feature>
<dbReference type="RefSeq" id="WP_057744147.1">
    <property type="nucleotide sequence ID" value="NZ_AZEF01000027.1"/>
</dbReference>
<feature type="domain" description="ABC3 transporter permease C-terminal" evidence="7">
    <location>
        <begin position="59"/>
        <end position="172"/>
    </location>
</feature>
<dbReference type="EMBL" id="AZEF01000027">
    <property type="protein sequence ID" value="KRL01117.1"/>
    <property type="molecule type" value="Genomic_DNA"/>
</dbReference>
<dbReference type="InterPro" id="IPR003838">
    <property type="entry name" value="ABC3_permease_C"/>
</dbReference>
<comment type="subcellular location">
    <subcellularLocation>
        <location evidence="1 6">Cell membrane</location>
        <topology evidence="1 6">Multi-pass membrane protein</topology>
    </subcellularLocation>
</comment>
<keyword evidence="6" id="KW-0813">Transport</keyword>
<comment type="similarity">
    <text evidence="6">Belongs to the ABC-4 integral membrane protein family.</text>
</comment>
<feature type="transmembrane region" description="Helical" evidence="6">
    <location>
        <begin position="281"/>
        <end position="305"/>
    </location>
</feature>
<keyword evidence="5 6" id="KW-0472">Membrane</keyword>
<dbReference type="Proteomes" id="UP000051621">
    <property type="component" value="Unassembled WGS sequence"/>
</dbReference>
<keyword evidence="2 6" id="KW-1003">Cell membrane</keyword>
<organism evidence="8 9">
    <name type="scientific">Liquorilactobacillus capillatus DSM 19910</name>
    <dbReference type="NCBI Taxonomy" id="1423731"/>
    <lineage>
        <taxon>Bacteria</taxon>
        <taxon>Bacillati</taxon>
        <taxon>Bacillota</taxon>
        <taxon>Bacilli</taxon>
        <taxon>Lactobacillales</taxon>
        <taxon>Lactobacillaceae</taxon>
        <taxon>Liquorilactobacillus</taxon>
    </lineage>
</organism>
<dbReference type="AlphaFoldDB" id="A0A0R1LZL6"/>
<keyword evidence="9" id="KW-1185">Reference proteome</keyword>
<dbReference type="PANTHER" id="PTHR46795:SF3">
    <property type="entry name" value="ABC TRANSPORTER PERMEASE"/>
    <property type="match status" value="1"/>
</dbReference>
<protein>
    <submittedName>
        <fullName evidence="8">Efflux ABC transporter, permease protein</fullName>
    </submittedName>
</protein>
<evidence type="ECO:0000256" key="6">
    <source>
        <dbReference type="PIRNR" id="PIRNR018968"/>
    </source>
</evidence>